<proteinExistence type="predicted"/>
<dbReference type="InterPro" id="IPR052948">
    <property type="entry name" value="Low_temp-induced_all0457"/>
</dbReference>
<dbReference type="OrthoDB" id="8775484at2"/>
<dbReference type="EMBL" id="FOSP01000005">
    <property type="protein sequence ID" value="SFK38426.1"/>
    <property type="molecule type" value="Genomic_DNA"/>
</dbReference>
<keyword evidence="3" id="KW-1185">Reference proteome</keyword>
<dbReference type="PANTHER" id="PTHR36109:SF2">
    <property type="entry name" value="MEMBRANE PROTEIN"/>
    <property type="match status" value="1"/>
</dbReference>
<reference evidence="3" key="1">
    <citation type="submission" date="2016-10" db="EMBL/GenBank/DDBJ databases">
        <authorList>
            <person name="Varghese N."/>
            <person name="Submissions S."/>
        </authorList>
    </citation>
    <scope>NUCLEOTIDE SEQUENCE [LARGE SCALE GENOMIC DNA]</scope>
    <source>
        <strain evidence="3">Nm69</strain>
    </source>
</reference>
<keyword evidence="1" id="KW-1133">Transmembrane helix</keyword>
<gene>
    <name evidence="2" type="ORF">SAMN05216302_100560</name>
</gene>
<dbReference type="STRING" id="52441.SAMN05216302_100560"/>
<evidence type="ECO:0000313" key="3">
    <source>
        <dbReference type="Proteomes" id="UP000199533"/>
    </source>
</evidence>
<evidence type="ECO:0000256" key="1">
    <source>
        <dbReference type="SAM" id="Phobius"/>
    </source>
</evidence>
<dbReference type="RefSeq" id="WP_090697580.1">
    <property type="nucleotide sequence ID" value="NZ_FOSP01000005.1"/>
</dbReference>
<protein>
    <recommendedName>
        <fullName evidence="4">DUF1269 domain-containing protein</fullName>
    </recommendedName>
</protein>
<organism evidence="2 3">
    <name type="scientific">Nitrosomonas aestuarii</name>
    <dbReference type="NCBI Taxonomy" id="52441"/>
    <lineage>
        <taxon>Bacteria</taxon>
        <taxon>Pseudomonadati</taxon>
        <taxon>Pseudomonadota</taxon>
        <taxon>Betaproteobacteria</taxon>
        <taxon>Nitrosomonadales</taxon>
        <taxon>Nitrosomonadaceae</taxon>
        <taxon>Nitrosomonas</taxon>
    </lineage>
</organism>
<evidence type="ECO:0008006" key="4">
    <source>
        <dbReference type="Google" id="ProtNLM"/>
    </source>
</evidence>
<sequence length="169" mass="18026">MKRIYFLAPDINVTRKIVNELLLARIEEKHLHVIAKRGTPLEDLPEANLLQKSDFIPAVEQGVALGGATGLLAGLVAVALPPASTVIAGGVLLATTLTGAGVGSWLGGMVGMNVGNRRTKEFEDAIEAGAMLLLADVPPERVDELEKLVKQHIPEVEVEQTEPRIPAFP</sequence>
<keyword evidence="1" id="KW-0472">Membrane</keyword>
<evidence type="ECO:0000313" key="2">
    <source>
        <dbReference type="EMBL" id="SFK38426.1"/>
    </source>
</evidence>
<feature type="transmembrane region" description="Helical" evidence="1">
    <location>
        <begin position="86"/>
        <end position="110"/>
    </location>
</feature>
<keyword evidence="1" id="KW-0812">Transmembrane</keyword>
<dbReference type="PANTHER" id="PTHR36109">
    <property type="entry name" value="MEMBRANE PROTEIN-RELATED"/>
    <property type="match status" value="1"/>
</dbReference>
<dbReference type="Proteomes" id="UP000199533">
    <property type="component" value="Unassembled WGS sequence"/>
</dbReference>
<dbReference type="AlphaFoldDB" id="A0A1I3Z4I6"/>
<feature type="transmembrane region" description="Helical" evidence="1">
    <location>
        <begin position="62"/>
        <end position="80"/>
    </location>
</feature>
<accession>A0A1I3Z4I6</accession>
<name>A0A1I3Z4I6_9PROT</name>